<dbReference type="STRING" id="237610.BJP27_14760"/>
<dbReference type="InterPro" id="IPR006280">
    <property type="entry name" value="SoxG_het"/>
</dbReference>
<dbReference type="GO" id="GO:0008115">
    <property type="term" value="F:sarcosine oxidase activity"/>
    <property type="evidence" value="ECO:0007669"/>
    <property type="project" value="InterPro"/>
</dbReference>
<reference evidence="1 3" key="1">
    <citation type="submission" date="2016-04" db="EMBL/GenBank/DDBJ databases">
        <title>Draft Genome Sequences of Staphylococcus capitis Strain H36, S. capitis Strain H65, S. cohnii Strain H62, S. hominis Strain H69, Mycobacterium iranicum Strain H39, Plantibacter sp. Strain H53, Pseudomonas oryzihabitans Strain H72, and Microbacterium sp. Strain H83, isolated from residential settings.</title>
        <authorList>
            <person name="Lymperopoulou D."/>
            <person name="Adams R.I."/>
            <person name="Lindow S."/>
            <person name="Coil D.A."/>
            <person name="Jospin G."/>
            <person name="Eisen J.A."/>
        </authorList>
    </citation>
    <scope>NUCLEOTIDE SEQUENCE [LARGE SCALE GENOMIC DNA]</scope>
    <source>
        <strain evidence="1 3">H72</strain>
    </source>
</reference>
<dbReference type="Pfam" id="PF04268">
    <property type="entry name" value="SoxG"/>
    <property type="match status" value="1"/>
</dbReference>
<dbReference type="InterPro" id="IPR027266">
    <property type="entry name" value="TrmE/GcvT-like"/>
</dbReference>
<evidence type="ECO:0000313" key="3">
    <source>
        <dbReference type="Proteomes" id="UP000078356"/>
    </source>
</evidence>
<accession>A0A0D7FG78</accession>
<dbReference type="PATRIC" id="fig|47885.6.peg.2977"/>
<name>A0A0D7FG78_9PSED</name>
<protein>
    <submittedName>
        <fullName evidence="1">Sarcosine oxidase subunit gamma</fullName>
    </submittedName>
</protein>
<evidence type="ECO:0000313" key="1">
    <source>
        <dbReference type="EMBL" id="OAN29785.1"/>
    </source>
</evidence>
<reference evidence="4" key="2">
    <citation type="submission" date="2016-10" db="EMBL/GenBank/DDBJ databases">
        <authorList>
            <person name="de Groot N.N."/>
        </authorList>
    </citation>
    <scope>NUCLEOTIDE SEQUENCE [LARGE SCALE GENOMIC DNA]</scope>
    <source>
        <strain evidence="4">DSM 15758</strain>
    </source>
</reference>
<dbReference type="RefSeq" id="WP_007160039.1">
    <property type="nucleotide sequence ID" value="NZ_CP044074.1"/>
</dbReference>
<evidence type="ECO:0000313" key="4">
    <source>
        <dbReference type="Proteomes" id="UP000183046"/>
    </source>
</evidence>
<dbReference type="Proteomes" id="UP000183046">
    <property type="component" value="Unassembled WGS sequence"/>
</dbReference>
<dbReference type="EMBL" id="LWCR01000012">
    <property type="protein sequence ID" value="OAN29785.1"/>
    <property type="molecule type" value="Genomic_DNA"/>
</dbReference>
<gene>
    <name evidence="1" type="ORF">A4V15_02260</name>
    <name evidence="2" type="ORF">SAMN05216279_102275</name>
</gene>
<dbReference type="GO" id="GO:1901053">
    <property type="term" value="P:sarcosine catabolic process"/>
    <property type="evidence" value="ECO:0007669"/>
    <property type="project" value="InterPro"/>
</dbReference>
<dbReference type="OrthoDB" id="9814782at2"/>
<dbReference type="Proteomes" id="UP000078356">
    <property type="component" value="Unassembled WGS sequence"/>
</dbReference>
<proteinExistence type="predicted"/>
<dbReference type="NCBIfam" id="TIGR01375">
    <property type="entry name" value="soxG"/>
    <property type="match status" value="1"/>
</dbReference>
<dbReference type="Gene3D" id="3.30.70.1520">
    <property type="entry name" value="Heterotetrameric sarcosine oxidase"/>
    <property type="match status" value="1"/>
</dbReference>
<dbReference type="eggNOG" id="COG4583">
    <property type="taxonomic scope" value="Bacteria"/>
</dbReference>
<dbReference type="SUPFAM" id="SSF103025">
    <property type="entry name" value="Folate-binding domain"/>
    <property type="match status" value="1"/>
</dbReference>
<reference evidence="2" key="3">
    <citation type="submission" date="2016-10" db="EMBL/GenBank/DDBJ databases">
        <authorList>
            <person name="Varghese N."/>
            <person name="Submissions S."/>
        </authorList>
    </citation>
    <scope>NUCLEOTIDE SEQUENCE</scope>
    <source>
        <strain evidence="2">DSM 15758</strain>
    </source>
</reference>
<sequence length="209" mass="22716">MNNINVYDQYSATARAESPLFHAELNKLAGRGPATAGVTLRERALLGHLVIRGDAHDEGFTGAVQSVVGLEVPGPLAITQKGESSLQWLGPDEWLLVVPGGSEFATEQALRQALGERHVAIVNVGGGQTLVELKGPKVREVLMKSTSYDVHPSNFPVGKAVGTVFAKSQLMIRHTAEDTWELVVRRSFADYVWLWLQDASAEYGLRIEA</sequence>
<organism evidence="1 3">
    <name type="scientific">Pseudomonas oryzihabitans</name>
    <dbReference type="NCBI Taxonomy" id="47885"/>
    <lineage>
        <taxon>Bacteria</taxon>
        <taxon>Pseudomonadati</taxon>
        <taxon>Pseudomonadota</taxon>
        <taxon>Gammaproteobacteria</taxon>
        <taxon>Pseudomonadales</taxon>
        <taxon>Pseudomonadaceae</taxon>
        <taxon>Pseudomonas</taxon>
    </lineage>
</organism>
<dbReference type="InterPro" id="IPR007375">
    <property type="entry name" value="SoxG"/>
</dbReference>
<comment type="caution">
    <text evidence="1">The sequence shown here is derived from an EMBL/GenBank/DDBJ whole genome shotgun (WGS) entry which is preliminary data.</text>
</comment>
<evidence type="ECO:0000313" key="2">
    <source>
        <dbReference type="EMBL" id="SCZ25883.1"/>
    </source>
</evidence>
<dbReference type="EMBL" id="FMWB01000002">
    <property type="protein sequence ID" value="SCZ25883.1"/>
    <property type="molecule type" value="Genomic_DNA"/>
</dbReference>
<accession>A0A1G5ML64</accession>
<dbReference type="Gene3D" id="3.30.1360.120">
    <property type="entry name" value="Probable tRNA modification gtpase trme, domain 1"/>
    <property type="match status" value="1"/>
</dbReference>
<dbReference type="AlphaFoldDB" id="A0A0D7FG78"/>